<evidence type="ECO:0000256" key="1">
    <source>
        <dbReference type="SAM" id="MobiDB-lite"/>
    </source>
</evidence>
<name>A0A4Z2IBZ0_9TELE</name>
<gene>
    <name evidence="2" type="ORF">EYF80_015170</name>
</gene>
<dbReference type="AlphaFoldDB" id="A0A4Z2IBZ0"/>
<protein>
    <submittedName>
        <fullName evidence="2">Uncharacterized protein</fullName>
    </submittedName>
</protein>
<proteinExistence type="predicted"/>
<dbReference type="Proteomes" id="UP000314294">
    <property type="component" value="Unassembled WGS sequence"/>
</dbReference>
<evidence type="ECO:0000313" key="2">
    <source>
        <dbReference type="EMBL" id="TNN74623.1"/>
    </source>
</evidence>
<evidence type="ECO:0000313" key="3">
    <source>
        <dbReference type="Proteomes" id="UP000314294"/>
    </source>
</evidence>
<comment type="caution">
    <text evidence="2">The sequence shown here is derived from an EMBL/GenBank/DDBJ whole genome shotgun (WGS) entry which is preliminary data.</text>
</comment>
<keyword evidence="3" id="KW-1185">Reference proteome</keyword>
<sequence length="126" mass="13831">MAEAPSRSSGAIFRLQRLRRNVSEERSFLWNFQPIRDENSQPSTASCRDCSSGAPSNKPPPAVDVVHLFCRDPGPGLVIWGDSDSILPTCEVSRSGSVSRILVASSLMRRAPSLMLVNELSRSFLI</sequence>
<organism evidence="2 3">
    <name type="scientific">Liparis tanakae</name>
    <name type="common">Tanaka's snailfish</name>
    <dbReference type="NCBI Taxonomy" id="230148"/>
    <lineage>
        <taxon>Eukaryota</taxon>
        <taxon>Metazoa</taxon>
        <taxon>Chordata</taxon>
        <taxon>Craniata</taxon>
        <taxon>Vertebrata</taxon>
        <taxon>Euteleostomi</taxon>
        <taxon>Actinopterygii</taxon>
        <taxon>Neopterygii</taxon>
        <taxon>Teleostei</taxon>
        <taxon>Neoteleostei</taxon>
        <taxon>Acanthomorphata</taxon>
        <taxon>Eupercaria</taxon>
        <taxon>Perciformes</taxon>
        <taxon>Cottioidei</taxon>
        <taxon>Cottales</taxon>
        <taxon>Liparidae</taxon>
        <taxon>Liparis</taxon>
    </lineage>
</organism>
<reference evidence="2 3" key="1">
    <citation type="submission" date="2019-03" db="EMBL/GenBank/DDBJ databases">
        <title>First draft genome of Liparis tanakae, snailfish: a comprehensive survey of snailfish specific genes.</title>
        <authorList>
            <person name="Kim W."/>
            <person name="Song I."/>
            <person name="Jeong J.-H."/>
            <person name="Kim D."/>
            <person name="Kim S."/>
            <person name="Ryu S."/>
            <person name="Song J.Y."/>
            <person name="Lee S.K."/>
        </authorList>
    </citation>
    <scope>NUCLEOTIDE SEQUENCE [LARGE SCALE GENOMIC DNA]</scope>
    <source>
        <tissue evidence="2">Muscle</tissue>
    </source>
</reference>
<dbReference type="EMBL" id="SRLO01000112">
    <property type="protein sequence ID" value="TNN74623.1"/>
    <property type="molecule type" value="Genomic_DNA"/>
</dbReference>
<feature type="region of interest" description="Disordered" evidence="1">
    <location>
        <begin position="38"/>
        <end position="58"/>
    </location>
</feature>
<accession>A0A4Z2IBZ0</accession>